<keyword evidence="2" id="KW-0479">Metal-binding</keyword>
<dbReference type="InterPro" id="IPR047951">
    <property type="entry name" value="Transpos_ISL3"/>
</dbReference>
<dbReference type="InterPro" id="IPR029261">
    <property type="entry name" value="Transposase_Znf"/>
</dbReference>
<proteinExistence type="predicted"/>
<dbReference type="GO" id="GO:0008270">
    <property type="term" value="F:zinc ion binding"/>
    <property type="evidence" value="ECO:0007669"/>
    <property type="project" value="UniProtKB-KW"/>
</dbReference>
<evidence type="ECO:0000313" key="2">
    <source>
        <dbReference type="EMBL" id="SHH55496.1"/>
    </source>
</evidence>
<dbReference type="PANTHER" id="PTHR33498">
    <property type="entry name" value="TRANSPOSASE FOR INSERTION SEQUENCE ELEMENT IS1557"/>
    <property type="match status" value="1"/>
</dbReference>
<feature type="domain" description="Transposase IS204/IS1001/IS1096/IS1165 zinc-finger" evidence="1">
    <location>
        <begin position="35"/>
        <end position="78"/>
    </location>
</feature>
<accession>A0A1M5TXZ4</accession>
<reference evidence="2 3" key="1">
    <citation type="submission" date="2016-11" db="EMBL/GenBank/DDBJ databases">
        <authorList>
            <person name="Jaros S."/>
            <person name="Januszkiewicz K."/>
            <person name="Wedrychowicz H."/>
        </authorList>
    </citation>
    <scope>NUCLEOTIDE SEQUENCE [LARGE SCALE GENOMIC DNA]</scope>
    <source>
        <strain evidence="2 3">DSM 13106</strain>
    </source>
</reference>
<dbReference type="AlphaFoldDB" id="A0A1M5TXZ4"/>
<protein>
    <submittedName>
        <fullName evidence="2">Zinc-finger of transposase IS204/IS1001/IS1096/IS1165</fullName>
    </submittedName>
</protein>
<gene>
    <name evidence="2" type="ORF">SAMN02745180_00463</name>
</gene>
<dbReference type="Pfam" id="PF14690">
    <property type="entry name" value="Zn_ribbon_ISL3"/>
    <property type="match status" value="1"/>
</dbReference>
<organism evidence="2 3">
    <name type="scientific">Sporanaerobacter acetigenes DSM 13106</name>
    <dbReference type="NCBI Taxonomy" id="1123281"/>
    <lineage>
        <taxon>Bacteria</taxon>
        <taxon>Bacillati</taxon>
        <taxon>Bacillota</taxon>
        <taxon>Tissierellia</taxon>
        <taxon>Tissierellales</taxon>
        <taxon>Sporanaerobacteraceae</taxon>
        <taxon>Sporanaerobacter</taxon>
    </lineage>
</organism>
<sequence length="147" mass="16959">MDALIKLLDENLEYISHEIIEDTIYIHIKSNKIVACCPHCNTPSERIHSHYTRSFQDLPISGKKTVLILNNRKFFCDNEDCNRKTFAEKFDFIEHKAKKTKRLEAEIINLSKNMSLISASKLLGKSVATVSKSTVCNIFKKRNTNIR</sequence>
<evidence type="ECO:0000313" key="3">
    <source>
        <dbReference type="Proteomes" id="UP000184389"/>
    </source>
</evidence>
<dbReference type="Proteomes" id="UP000184389">
    <property type="component" value="Unassembled WGS sequence"/>
</dbReference>
<evidence type="ECO:0000259" key="1">
    <source>
        <dbReference type="Pfam" id="PF14690"/>
    </source>
</evidence>
<dbReference type="PANTHER" id="PTHR33498:SF1">
    <property type="entry name" value="TRANSPOSASE FOR INSERTION SEQUENCE ELEMENT IS1557"/>
    <property type="match status" value="1"/>
</dbReference>
<dbReference type="RefSeq" id="WP_072743029.1">
    <property type="nucleotide sequence ID" value="NZ_FQXR01000003.1"/>
</dbReference>
<dbReference type="EMBL" id="FQXR01000003">
    <property type="protein sequence ID" value="SHH55496.1"/>
    <property type="molecule type" value="Genomic_DNA"/>
</dbReference>
<keyword evidence="2" id="KW-0863">Zinc-finger</keyword>
<dbReference type="STRING" id="1123281.SAMN02745180_00463"/>
<keyword evidence="3" id="KW-1185">Reference proteome</keyword>
<keyword evidence="2" id="KW-0862">Zinc</keyword>
<name>A0A1M5TXZ4_9FIRM</name>